<keyword evidence="2" id="KW-1185">Reference proteome</keyword>
<dbReference type="GO" id="GO:0005829">
    <property type="term" value="C:cytosol"/>
    <property type="evidence" value="ECO:0007669"/>
    <property type="project" value="TreeGrafter"/>
</dbReference>
<dbReference type="PROSITE" id="PS01229">
    <property type="entry name" value="COF_2"/>
    <property type="match status" value="1"/>
</dbReference>
<comment type="caution">
    <text evidence="1">The sequence shown here is derived from an EMBL/GenBank/DDBJ whole genome shotgun (WGS) entry which is preliminary data.</text>
</comment>
<dbReference type="PANTHER" id="PTHR10000:SF8">
    <property type="entry name" value="HAD SUPERFAMILY HYDROLASE-LIKE, TYPE 3"/>
    <property type="match status" value="1"/>
</dbReference>
<dbReference type="EMBL" id="CASHTH010001216">
    <property type="protein sequence ID" value="CAI8012787.1"/>
    <property type="molecule type" value="Genomic_DNA"/>
</dbReference>
<dbReference type="PANTHER" id="PTHR10000">
    <property type="entry name" value="PHOSPHOSERINE PHOSPHATASE"/>
    <property type="match status" value="1"/>
</dbReference>
<name>A0AA35RKM5_GEOBA</name>
<dbReference type="GO" id="GO:0016791">
    <property type="term" value="F:phosphatase activity"/>
    <property type="evidence" value="ECO:0007669"/>
    <property type="project" value="TreeGrafter"/>
</dbReference>
<dbReference type="SUPFAM" id="SSF56784">
    <property type="entry name" value="HAD-like"/>
    <property type="match status" value="1"/>
</dbReference>
<reference evidence="1" key="1">
    <citation type="submission" date="2023-03" db="EMBL/GenBank/DDBJ databases">
        <authorList>
            <person name="Steffen K."/>
            <person name="Cardenas P."/>
        </authorList>
    </citation>
    <scope>NUCLEOTIDE SEQUENCE</scope>
</reference>
<dbReference type="Gene3D" id="3.40.50.1000">
    <property type="entry name" value="HAD superfamily/HAD-like"/>
    <property type="match status" value="1"/>
</dbReference>
<sequence length="110" mass="11582">MVRRMSANPGLEAVKAYLPYNGLWSVNFNRRGVNKGSGLRALCGLLGIEPSEVAAVGDSFNDVAMFETAGLSIAMGGAPPELLKLAHHAVASVEQDGLVEAIERYVLPAS</sequence>
<proteinExistence type="predicted"/>
<dbReference type="InterPro" id="IPR023214">
    <property type="entry name" value="HAD_sf"/>
</dbReference>
<protein>
    <submittedName>
        <fullName evidence="1">Sugar phosphatase YidA</fullName>
    </submittedName>
</protein>
<dbReference type="AlphaFoldDB" id="A0AA35RKM5"/>
<dbReference type="InterPro" id="IPR036412">
    <property type="entry name" value="HAD-like_sf"/>
</dbReference>
<evidence type="ECO:0000313" key="1">
    <source>
        <dbReference type="EMBL" id="CAI8012787.1"/>
    </source>
</evidence>
<organism evidence="1 2">
    <name type="scientific">Geodia barretti</name>
    <name type="common">Barrett's horny sponge</name>
    <dbReference type="NCBI Taxonomy" id="519541"/>
    <lineage>
        <taxon>Eukaryota</taxon>
        <taxon>Metazoa</taxon>
        <taxon>Porifera</taxon>
        <taxon>Demospongiae</taxon>
        <taxon>Heteroscleromorpha</taxon>
        <taxon>Tetractinellida</taxon>
        <taxon>Astrophorina</taxon>
        <taxon>Geodiidae</taxon>
        <taxon>Geodia</taxon>
    </lineage>
</organism>
<dbReference type="Proteomes" id="UP001174909">
    <property type="component" value="Unassembled WGS sequence"/>
</dbReference>
<dbReference type="Pfam" id="PF08282">
    <property type="entry name" value="Hydrolase_3"/>
    <property type="match status" value="1"/>
</dbReference>
<gene>
    <name evidence="1" type="ORF">GBAR_LOCUS8174</name>
</gene>
<evidence type="ECO:0000313" key="2">
    <source>
        <dbReference type="Proteomes" id="UP001174909"/>
    </source>
</evidence>
<accession>A0AA35RKM5</accession>
<dbReference type="GO" id="GO:0000287">
    <property type="term" value="F:magnesium ion binding"/>
    <property type="evidence" value="ECO:0007669"/>
    <property type="project" value="TreeGrafter"/>
</dbReference>